<proteinExistence type="predicted"/>
<organism evidence="3 4">
    <name type="scientific">Mesorhabditis spiculigera</name>
    <dbReference type="NCBI Taxonomy" id="96644"/>
    <lineage>
        <taxon>Eukaryota</taxon>
        <taxon>Metazoa</taxon>
        <taxon>Ecdysozoa</taxon>
        <taxon>Nematoda</taxon>
        <taxon>Chromadorea</taxon>
        <taxon>Rhabditida</taxon>
        <taxon>Rhabditina</taxon>
        <taxon>Rhabditomorpha</taxon>
        <taxon>Rhabditoidea</taxon>
        <taxon>Rhabditidae</taxon>
        <taxon>Mesorhabditinae</taxon>
        <taxon>Mesorhabditis</taxon>
    </lineage>
</organism>
<dbReference type="PANTHER" id="PTHR34149">
    <property type="entry name" value="PROTEIN CBG11905-RELATED"/>
    <property type="match status" value="1"/>
</dbReference>
<protein>
    <submittedName>
        <fullName evidence="3">Uncharacterized protein</fullName>
    </submittedName>
</protein>
<feature type="transmembrane region" description="Helical" evidence="1">
    <location>
        <begin position="91"/>
        <end position="112"/>
    </location>
</feature>
<evidence type="ECO:0000313" key="3">
    <source>
        <dbReference type="EMBL" id="CAJ0585726.1"/>
    </source>
</evidence>
<sequence length="128" mass="14616">MRRSLLFFALFAITICEDDNITEIRATPPISSIPSLPSRPLFIKSNEHTNDRLHCPATEDAVSTCEYSNIIYFYECCGKLDMYCCMKFREWFWLAVVIAGGLGVIAFLGFCIRCVCTRVLARSNSYDF</sequence>
<dbReference type="PANTHER" id="PTHR34149:SF8">
    <property type="entry name" value="PROTEIN CBG02644"/>
    <property type="match status" value="1"/>
</dbReference>
<accession>A0AA36GB10</accession>
<keyword evidence="1" id="KW-0472">Membrane</keyword>
<feature type="signal peptide" evidence="2">
    <location>
        <begin position="1"/>
        <end position="16"/>
    </location>
</feature>
<evidence type="ECO:0000313" key="4">
    <source>
        <dbReference type="Proteomes" id="UP001177023"/>
    </source>
</evidence>
<feature type="non-terminal residue" evidence="3">
    <location>
        <position position="128"/>
    </location>
</feature>
<dbReference type="Pfam" id="PF10853">
    <property type="entry name" value="DUF2650"/>
    <property type="match status" value="1"/>
</dbReference>
<feature type="chain" id="PRO_5041392757" evidence="2">
    <location>
        <begin position="17"/>
        <end position="128"/>
    </location>
</feature>
<dbReference type="InterPro" id="IPR022559">
    <property type="entry name" value="SUP-1-like"/>
</dbReference>
<name>A0AA36GB10_9BILA</name>
<gene>
    <name evidence="3" type="ORF">MSPICULIGERA_LOCUS23738</name>
</gene>
<keyword evidence="1" id="KW-1133">Transmembrane helix</keyword>
<keyword evidence="4" id="KW-1185">Reference proteome</keyword>
<keyword evidence="1" id="KW-0812">Transmembrane</keyword>
<dbReference type="Proteomes" id="UP001177023">
    <property type="component" value="Unassembled WGS sequence"/>
</dbReference>
<reference evidence="3" key="1">
    <citation type="submission" date="2023-06" db="EMBL/GenBank/DDBJ databases">
        <authorList>
            <person name="Delattre M."/>
        </authorList>
    </citation>
    <scope>NUCLEOTIDE SEQUENCE</scope>
    <source>
        <strain evidence="3">AF72</strain>
    </source>
</reference>
<evidence type="ECO:0000256" key="2">
    <source>
        <dbReference type="SAM" id="SignalP"/>
    </source>
</evidence>
<evidence type="ECO:0000256" key="1">
    <source>
        <dbReference type="SAM" id="Phobius"/>
    </source>
</evidence>
<dbReference type="EMBL" id="CATQJA010002706">
    <property type="protein sequence ID" value="CAJ0585726.1"/>
    <property type="molecule type" value="Genomic_DNA"/>
</dbReference>
<keyword evidence="2" id="KW-0732">Signal</keyword>
<dbReference type="AlphaFoldDB" id="A0AA36GB10"/>
<comment type="caution">
    <text evidence="3">The sequence shown here is derived from an EMBL/GenBank/DDBJ whole genome shotgun (WGS) entry which is preliminary data.</text>
</comment>